<organism evidence="3 4">
    <name type="scientific">Corallococcus exiguus</name>
    <dbReference type="NCBI Taxonomy" id="83462"/>
    <lineage>
        <taxon>Bacteria</taxon>
        <taxon>Pseudomonadati</taxon>
        <taxon>Myxococcota</taxon>
        <taxon>Myxococcia</taxon>
        <taxon>Myxococcales</taxon>
        <taxon>Cystobacterineae</taxon>
        <taxon>Myxococcaceae</taxon>
        <taxon>Corallococcus</taxon>
    </lineage>
</organism>
<gene>
    <name evidence="3" type="ORF">GTZ93_06980</name>
</gene>
<name>A0A7X5BST7_9BACT</name>
<proteinExistence type="predicted"/>
<evidence type="ECO:0000256" key="2">
    <source>
        <dbReference type="SAM" id="SignalP"/>
    </source>
</evidence>
<dbReference type="Proteomes" id="UP000537825">
    <property type="component" value="Unassembled WGS sequence"/>
</dbReference>
<protein>
    <submittedName>
        <fullName evidence="3">Uncharacterized protein</fullName>
    </submittedName>
</protein>
<evidence type="ECO:0000313" key="3">
    <source>
        <dbReference type="EMBL" id="NBC39572.1"/>
    </source>
</evidence>
<evidence type="ECO:0000256" key="1">
    <source>
        <dbReference type="SAM" id="MobiDB-lite"/>
    </source>
</evidence>
<feature type="chain" id="PRO_5030603258" evidence="2">
    <location>
        <begin position="24"/>
        <end position="192"/>
    </location>
</feature>
<dbReference type="RefSeq" id="WP_139914745.1">
    <property type="nucleotide sequence ID" value="NZ_CBCSLE010000012.1"/>
</dbReference>
<feature type="signal peptide" evidence="2">
    <location>
        <begin position="1"/>
        <end position="23"/>
    </location>
</feature>
<comment type="caution">
    <text evidence="3">The sequence shown here is derived from an EMBL/GenBank/DDBJ whole genome shotgun (WGS) entry which is preliminary data.</text>
</comment>
<keyword evidence="2" id="KW-0732">Signal</keyword>
<keyword evidence="4" id="KW-1185">Reference proteome</keyword>
<dbReference type="AlphaFoldDB" id="A0A7X5BST7"/>
<sequence length="192" mass="20125">MRRAVIALLPLLCVLPSLQQAQAKELAALVRDLTPGTQSGSPSTFTSLGNTRFFFANTHGRIDVWRSDGTTLGTVSVSNPPSAHTGQEPGGRGLVVGNALYFVANNLHDLVRLDGTLPLGPAVGGRANFSMGVHGLWSTDGTAPGQVDPGAMGRRVGSSGTCRSPPSSAPRQPSLKPQEPSPRMRACDWTKT</sequence>
<dbReference type="EMBL" id="JAAAPK010000002">
    <property type="protein sequence ID" value="NBC39572.1"/>
    <property type="molecule type" value="Genomic_DNA"/>
</dbReference>
<feature type="compositionally biased region" description="Low complexity" evidence="1">
    <location>
        <begin position="163"/>
        <end position="174"/>
    </location>
</feature>
<accession>A0A7X5BST7</accession>
<evidence type="ECO:0000313" key="4">
    <source>
        <dbReference type="Proteomes" id="UP000537825"/>
    </source>
</evidence>
<reference evidence="3 4" key="1">
    <citation type="submission" date="2020-01" db="EMBL/GenBank/DDBJ databases">
        <title>The draft genome sequence of Corallococcus exiguus DSM 14696.</title>
        <authorList>
            <person name="Zhang X."/>
            <person name="Zhu H."/>
        </authorList>
    </citation>
    <scope>NUCLEOTIDE SEQUENCE [LARGE SCALE GENOMIC DNA]</scope>
    <source>
        <strain evidence="3 4">DSM 14696</strain>
    </source>
</reference>
<feature type="region of interest" description="Disordered" evidence="1">
    <location>
        <begin position="140"/>
        <end position="192"/>
    </location>
</feature>